<comment type="subcellular location">
    <subcellularLocation>
        <location evidence="1 7">Periplasm</location>
    </subcellularLocation>
</comment>
<evidence type="ECO:0000256" key="5">
    <source>
        <dbReference type="ARBA" id="ARBA00023157"/>
    </source>
</evidence>
<dbReference type="Proteomes" id="UP001215231">
    <property type="component" value="Chromosome"/>
</dbReference>
<feature type="signal peptide" evidence="7">
    <location>
        <begin position="1"/>
        <end position="20"/>
    </location>
</feature>
<dbReference type="EMBL" id="CP059693">
    <property type="protein sequence ID" value="WDE10806.1"/>
    <property type="molecule type" value="Genomic_DNA"/>
</dbReference>
<keyword evidence="6 7" id="KW-0676">Redox-active center</keyword>
<comment type="function">
    <text evidence="7">Required for disulfide bond formation in some periplasmic proteins. Acts by transferring its disulfide bond to other proteins and is reduced in the process.</text>
</comment>
<dbReference type="PANTHER" id="PTHR35272:SF3">
    <property type="entry name" value="THIOL:DISULFIDE INTERCHANGE PROTEIN DSBC"/>
    <property type="match status" value="1"/>
</dbReference>
<evidence type="ECO:0000259" key="9">
    <source>
        <dbReference type="Pfam" id="PF13098"/>
    </source>
</evidence>
<dbReference type="NCBIfam" id="NF008129">
    <property type="entry name" value="PRK10877.1"/>
    <property type="match status" value="1"/>
</dbReference>
<feature type="chain" id="PRO_5045012496" description="Thiol:disulfide interchange protein" evidence="7">
    <location>
        <begin position="21"/>
        <end position="243"/>
    </location>
</feature>
<evidence type="ECO:0000259" key="8">
    <source>
        <dbReference type="Pfam" id="PF10411"/>
    </source>
</evidence>
<keyword evidence="10" id="KW-0413">Isomerase</keyword>
<gene>
    <name evidence="10" type="primary">dsbC</name>
    <name evidence="10" type="ORF">H3N35_21555</name>
</gene>
<dbReference type="InterPro" id="IPR012336">
    <property type="entry name" value="Thioredoxin-like_fold"/>
</dbReference>
<evidence type="ECO:0000313" key="10">
    <source>
        <dbReference type="EMBL" id="WDE10806.1"/>
    </source>
</evidence>
<dbReference type="InterPro" id="IPR051470">
    <property type="entry name" value="Thiol:disulfide_interchange"/>
</dbReference>
<sequence>MRMEKLALLLSVFLTGNSLAASLSEFATQRLAAMNLQVEEVSESTIPGFMQIVTGQGLFYVSNDGKQLLQGNLYNIESENPVNLTEQKLSELRVAGINKLEPGLVTFPAKDEKYRISVFTDTSCGYCGKLHQEMQGYNDLGISVQYLAFPRGGSRSPAFQDLAGVWCAKDQQAAMTTMQAGGSKAEQQPMCQAPIEEHYQFGLRSGVNSTPTIVLENGMMLPGYRNPQELLALLKRAQLAEGS</sequence>
<dbReference type="RefSeq" id="WP_274050872.1">
    <property type="nucleotide sequence ID" value="NZ_CP059693.1"/>
</dbReference>
<keyword evidence="11" id="KW-1185">Reference proteome</keyword>
<evidence type="ECO:0000256" key="4">
    <source>
        <dbReference type="ARBA" id="ARBA00022764"/>
    </source>
</evidence>
<dbReference type="SUPFAM" id="SSF52833">
    <property type="entry name" value="Thioredoxin-like"/>
    <property type="match status" value="1"/>
</dbReference>
<feature type="domain" description="Thioredoxin-like fold" evidence="9">
    <location>
        <begin position="109"/>
        <end position="234"/>
    </location>
</feature>
<evidence type="ECO:0000313" key="11">
    <source>
        <dbReference type="Proteomes" id="UP001215231"/>
    </source>
</evidence>
<dbReference type="InterPro" id="IPR018950">
    <property type="entry name" value="DiS-bond_isomerase_DsbC/G_N"/>
</dbReference>
<evidence type="ECO:0000256" key="2">
    <source>
        <dbReference type="ARBA" id="ARBA00009813"/>
    </source>
</evidence>
<dbReference type="Gene3D" id="3.40.30.10">
    <property type="entry name" value="Glutaredoxin"/>
    <property type="match status" value="1"/>
</dbReference>
<name>A0ABY7VBW9_9GAMM</name>
<dbReference type="SUPFAM" id="SSF54423">
    <property type="entry name" value="DsbC/DsbG N-terminal domain-like"/>
    <property type="match status" value="1"/>
</dbReference>
<comment type="similarity">
    <text evidence="2 7">Belongs to the thioredoxin family. DsbC subfamily.</text>
</comment>
<dbReference type="InterPro" id="IPR009094">
    <property type="entry name" value="DiS-bond_isomerase_DsbC/G_N_sf"/>
</dbReference>
<keyword evidence="4 7" id="KW-0574">Periplasm</keyword>
<dbReference type="Gene3D" id="3.10.450.70">
    <property type="entry name" value="Disulphide bond isomerase, DsbC/G, N-terminal"/>
    <property type="match status" value="1"/>
</dbReference>
<proteinExistence type="inferred from homology"/>
<dbReference type="Pfam" id="PF13098">
    <property type="entry name" value="Thioredoxin_2"/>
    <property type="match status" value="1"/>
</dbReference>
<dbReference type="CDD" id="cd03020">
    <property type="entry name" value="DsbA_DsbC_DsbG"/>
    <property type="match status" value="1"/>
</dbReference>
<keyword evidence="3 7" id="KW-0732">Signal</keyword>
<dbReference type="InterPro" id="IPR036249">
    <property type="entry name" value="Thioredoxin-like_sf"/>
</dbReference>
<dbReference type="PANTHER" id="PTHR35272">
    <property type="entry name" value="THIOL:DISULFIDE INTERCHANGE PROTEIN DSBC-RELATED"/>
    <property type="match status" value="1"/>
</dbReference>
<dbReference type="Pfam" id="PF10411">
    <property type="entry name" value="DsbC_N"/>
    <property type="match status" value="1"/>
</dbReference>
<dbReference type="GO" id="GO:0003756">
    <property type="term" value="F:protein disulfide isomerase activity"/>
    <property type="evidence" value="ECO:0007669"/>
    <property type="project" value="UniProtKB-EC"/>
</dbReference>
<evidence type="ECO:0000256" key="3">
    <source>
        <dbReference type="ARBA" id="ARBA00022729"/>
    </source>
</evidence>
<evidence type="ECO:0000256" key="1">
    <source>
        <dbReference type="ARBA" id="ARBA00004418"/>
    </source>
</evidence>
<keyword evidence="5" id="KW-1015">Disulfide bond</keyword>
<reference evidence="10 11" key="1">
    <citation type="journal article" date="2022" name="Mar. Drugs">
        <title>Bioassay-Guided Fractionation Leads to the Detection of Cholic Acid Generated by the Rare Thalassomonas sp.</title>
        <authorList>
            <person name="Pheiffer F."/>
            <person name="Schneider Y.K."/>
            <person name="Hansen E.H."/>
            <person name="Andersen J.H."/>
            <person name="Isaksson J."/>
            <person name="Busche T."/>
            <person name="R C."/>
            <person name="Kalinowski J."/>
            <person name="Zyl L.V."/>
            <person name="Trindade M."/>
        </authorList>
    </citation>
    <scope>NUCLEOTIDE SEQUENCE [LARGE SCALE GENOMIC DNA]</scope>
    <source>
        <strain evidence="10 11">A5K-61T</strain>
    </source>
</reference>
<protein>
    <recommendedName>
        <fullName evidence="7">Thiol:disulfide interchange protein</fullName>
    </recommendedName>
</protein>
<feature type="domain" description="Disulphide bond isomerase DsbC/G N-terminal" evidence="8">
    <location>
        <begin position="28"/>
        <end position="86"/>
    </location>
</feature>
<evidence type="ECO:0000256" key="6">
    <source>
        <dbReference type="ARBA" id="ARBA00023284"/>
    </source>
</evidence>
<organism evidence="10 11">
    <name type="scientific">Thalassomonas haliotis</name>
    <dbReference type="NCBI Taxonomy" id="485448"/>
    <lineage>
        <taxon>Bacteria</taxon>
        <taxon>Pseudomonadati</taxon>
        <taxon>Pseudomonadota</taxon>
        <taxon>Gammaproteobacteria</taxon>
        <taxon>Alteromonadales</taxon>
        <taxon>Colwelliaceae</taxon>
        <taxon>Thalassomonas</taxon>
    </lineage>
</organism>
<dbReference type="InterPro" id="IPR033954">
    <property type="entry name" value="DiS-bond_Isoase_DsbC/G"/>
</dbReference>
<evidence type="ECO:0000256" key="7">
    <source>
        <dbReference type="RuleBase" id="RU364038"/>
    </source>
</evidence>
<accession>A0ABY7VBW9</accession>